<reference evidence="2 3" key="1">
    <citation type="submission" date="2019-03" db="EMBL/GenBank/DDBJ databases">
        <title>Genomic Encyclopedia of Type Strains, Phase IV (KMG-IV): sequencing the most valuable type-strain genomes for metagenomic binning, comparative biology and taxonomic classification.</title>
        <authorList>
            <person name="Goeker M."/>
        </authorList>
    </citation>
    <scope>NUCLEOTIDE SEQUENCE [LARGE SCALE GENOMIC DNA]</scope>
    <source>
        <strain evidence="2 3">DSM 25488</strain>
    </source>
</reference>
<dbReference type="RefSeq" id="WP_099018197.1">
    <property type="nucleotide sequence ID" value="NZ_NIHB01000001.1"/>
</dbReference>
<dbReference type="Proteomes" id="UP000295724">
    <property type="component" value="Unassembled WGS sequence"/>
</dbReference>
<gene>
    <name evidence="2" type="ORF">C8D91_0002</name>
</gene>
<dbReference type="InterPro" id="IPR027417">
    <property type="entry name" value="P-loop_NTPase"/>
</dbReference>
<protein>
    <submittedName>
        <fullName evidence="2">AAA domain-containing protein</fullName>
    </submittedName>
</protein>
<proteinExistence type="predicted"/>
<feature type="region of interest" description="Disordered" evidence="1">
    <location>
        <begin position="1"/>
        <end position="20"/>
    </location>
</feature>
<dbReference type="Gene3D" id="3.40.50.300">
    <property type="entry name" value="P-loop containing nucleotide triphosphate hydrolases"/>
    <property type="match status" value="1"/>
</dbReference>
<dbReference type="AlphaFoldDB" id="A0A4R6XT71"/>
<evidence type="ECO:0000313" key="2">
    <source>
        <dbReference type="EMBL" id="TDR23145.1"/>
    </source>
</evidence>
<dbReference type="InterPro" id="IPR038724">
    <property type="entry name" value="RepA"/>
</dbReference>
<feature type="compositionally biased region" description="Basic and acidic residues" evidence="1">
    <location>
        <begin position="1"/>
        <end position="10"/>
    </location>
</feature>
<dbReference type="Pfam" id="PF13481">
    <property type="entry name" value="AAA_25"/>
    <property type="match status" value="1"/>
</dbReference>
<dbReference type="SUPFAM" id="SSF52540">
    <property type="entry name" value="P-loop containing nucleoside triphosphate hydrolases"/>
    <property type="match status" value="1"/>
</dbReference>
<accession>A0A4R6XT71</accession>
<organism evidence="2 3">
    <name type="scientific">Marinicella litoralis</name>
    <dbReference type="NCBI Taxonomy" id="644220"/>
    <lineage>
        <taxon>Bacteria</taxon>
        <taxon>Pseudomonadati</taxon>
        <taxon>Pseudomonadota</taxon>
        <taxon>Gammaproteobacteria</taxon>
        <taxon>Lysobacterales</taxon>
        <taxon>Marinicellaceae</taxon>
        <taxon>Marinicella</taxon>
    </lineage>
</organism>
<evidence type="ECO:0000256" key="1">
    <source>
        <dbReference type="SAM" id="MobiDB-lite"/>
    </source>
</evidence>
<dbReference type="CDD" id="cd01125">
    <property type="entry name" value="RepA_RSF1010_like"/>
    <property type="match status" value="1"/>
</dbReference>
<dbReference type="EMBL" id="SNZB01000001">
    <property type="protein sequence ID" value="TDR23145.1"/>
    <property type="molecule type" value="Genomic_DNA"/>
</dbReference>
<sequence>MPDIRIDNNHSDSSNQSPLRKAGGVFRHKAKILTCKQFMSSSVEPNWLINGVIEKDTTGVLYGRTGTYKSFVALDWALSVATGKDWHSHETKQGVAVYVAGEGFHGLIKRVKAWFVRYGYDDAEFMPTDTRVAVLNDDEYENFLNQLEQIGQPIGLVIFDTLRKCFGRGDENSASEMGEFFSRVDAIRRAFNTTCLIIHHKNKSNVIRGSNSLESDVDYLYQLESKSKNKAVLHAEKLKDVETPSPKYLKFSLIDIGHSSEGETIQSLVPEMTKKNVDTNTNKPNGIRGQVYDYIILHCRQLTSWSAVIDGVSQNKPYSQEQITSALKGLRTSVRDGVIQTLAFDKIGGSNHVQSMSRGSIDSFHDLGGSSGYSSMEVPTVQTQA</sequence>
<name>A0A4R6XT71_9GAMM</name>
<evidence type="ECO:0000313" key="3">
    <source>
        <dbReference type="Proteomes" id="UP000295724"/>
    </source>
</evidence>
<keyword evidence="3" id="KW-1185">Reference proteome</keyword>
<dbReference type="OrthoDB" id="9763644at2"/>
<comment type="caution">
    <text evidence="2">The sequence shown here is derived from an EMBL/GenBank/DDBJ whole genome shotgun (WGS) entry which is preliminary data.</text>
</comment>